<evidence type="ECO:0000313" key="2">
    <source>
        <dbReference type="Proteomes" id="UP000053780"/>
    </source>
</evidence>
<dbReference type="AlphaFoldDB" id="T0MCI3"/>
<evidence type="ECO:0000313" key="1">
    <source>
        <dbReference type="EMBL" id="EQB60876.1"/>
    </source>
</evidence>
<sequence>MKGEKHMQKLIWIIGKNRQKILAAFFNIRTPTSFYKRVNLLVLERFDRMTIVVFNSSVMSSYGNLAPILENNTESHKEFNLHMDISKKLKKLLVLKRTKVDKLEVTLKDVEIHVREHSSLTINATRRLLKKILMFFLKGKYLKKDGISTKQGDFPAEGKNIWETFCEIKTRSNENRRAFEIKQIHNLPCKLKIPKGTMEYTTFLLRKLIDFIKTHYMHLIVEKEFMTENRLGTVIYVRREKEQVLLTYSALLVIEDFIKFTIKKLHIEIIYRKYITKKISCLFSICPVYVSVEHANSIKWPKNNELFKIVRNAINIYSLSSINSYNDITCVSGLIMISDIFLSSIMTIYSLDIIRDCTFHDHKLATMFKAEKKKGLYLILIKKKNGQMDRGINRDSGLLPVKRIMINCIKLGSQLSLKKQVNFCEIGKYSMVDHINMNCNRMLGLNYMKKHNEVTNKIRSYSVQEVMSDDNAEIRVDTRISTDIKINNNKPDINVLYKKNKKFLIVEKKPSLEEYIQSLMLKKTLENDAGEKELGKTMDPNNNNCGEILDPKDLTKVNKDEIKKSHITSYVPKYEAS</sequence>
<dbReference type="EMBL" id="KE647215">
    <property type="protein sequence ID" value="EQB60876.1"/>
    <property type="molecule type" value="Genomic_DNA"/>
</dbReference>
<dbReference type="Proteomes" id="UP000053780">
    <property type="component" value="Unassembled WGS sequence"/>
</dbReference>
<gene>
    <name evidence="1" type="ORF">NAPIS_ORF01553</name>
</gene>
<proteinExistence type="predicted"/>
<name>T0MCI3_9MICR</name>
<reference evidence="1 2" key="1">
    <citation type="journal article" date="2013" name="BMC Genomics">
        <title>Genome sequencing and comparative genomics of honey bee microsporidia, Nosema apis reveal novel insights into host-parasite interactions.</title>
        <authorList>
            <person name="Chen Yp."/>
            <person name="Pettis J.S."/>
            <person name="Zhao Y."/>
            <person name="Liu X."/>
            <person name="Tallon L.J."/>
            <person name="Sadzewicz L.D."/>
            <person name="Li R."/>
            <person name="Zheng H."/>
            <person name="Huang S."/>
            <person name="Zhang X."/>
            <person name="Hamilton M.C."/>
            <person name="Pernal S.F."/>
            <person name="Melathopoulos A.P."/>
            <person name="Yan X."/>
            <person name="Evans J.D."/>
        </authorList>
    </citation>
    <scope>NUCLEOTIDE SEQUENCE [LARGE SCALE GENOMIC DNA]</scope>
    <source>
        <strain evidence="1 2">BRL 01</strain>
    </source>
</reference>
<accession>T0MCI3</accession>
<dbReference type="VEuPathDB" id="MicrosporidiaDB:NAPIS_ORF01553"/>
<dbReference type="HOGENOM" id="CLU_472592_0_0_1"/>
<keyword evidence="2" id="KW-1185">Reference proteome</keyword>
<protein>
    <submittedName>
        <fullName evidence="1">Uncharacterized protein</fullName>
    </submittedName>
</protein>
<organism evidence="1 2">
    <name type="scientific">Vairimorpha apis BRL 01</name>
    <dbReference type="NCBI Taxonomy" id="1037528"/>
    <lineage>
        <taxon>Eukaryota</taxon>
        <taxon>Fungi</taxon>
        <taxon>Fungi incertae sedis</taxon>
        <taxon>Microsporidia</taxon>
        <taxon>Nosematidae</taxon>
        <taxon>Vairimorpha</taxon>
    </lineage>
</organism>